<feature type="signal peptide" evidence="2">
    <location>
        <begin position="1"/>
        <end position="19"/>
    </location>
</feature>
<evidence type="ECO:0000256" key="1">
    <source>
        <dbReference type="SAM" id="MobiDB-lite"/>
    </source>
</evidence>
<name>A0A6A6RZR2_9PLEO</name>
<feature type="region of interest" description="Disordered" evidence="1">
    <location>
        <begin position="137"/>
        <end position="216"/>
    </location>
</feature>
<dbReference type="OrthoDB" id="3801082at2759"/>
<evidence type="ECO:0000256" key="2">
    <source>
        <dbReference type="SAM" id="SignalP"/>
    </source>
</evidence>
<gene>
    <name evidence="3" type="ORF">P280DRAFT_549756</name>
</gene>
<dbReference type="Proteomes" id="UP000799753">
    <property type="component" value="Unassembled WGS sequence"/>
</dbReference>
<evidence type="ECO:0000313" key="3">
    <source>
        <dbReference type="EMBL" id="KAF2639913.1"/>
    </source>
</evidence>
<feature type="compositionally biased region" description="Low complexity" evidence="1">
    <location>
        <begin position="137"/>
        <end position="164"/>
    </location>
</feature>
<keyword evidence="4" id="KW-1185">Reference proteome</keyword>
<reference evidence="3" key="1">
    <citation type="journal article" date="2020" name="Stud. Mycol.">
        <title>101 Dothideomycetes genomes: a test case for predicting lifestyles and emergence of pathogens.</title>
        <authorList>
            <person name="Haridas S."/>
            <person name="Albert R."/>
            <person name="Binder M."/>
            <person name="Bloem J."/>
            <person name="Labutti K."/>
            <person name="Salamov A."/>
            <person name="Andreopoulos B."/>
            <person name="Baker S."/>
            <person name="Barry K."/>
            <person name="Bills G."/>
            <person name="Bluhm B."/>
            <person name="Cannon C."/>
            <person name="Castanera R."/>
            <person name="Culley D."/>
            <person name="Daum C."/>
            <person name="Ezra D."/>
            <person name="Gonzalez J."/>
            <person name="Henrissat B."/>
            <person name="Kuo A."/>
            <person name="Liang C."/>
            <person name="Lipzen A."/>
            <person name="Lutzoni F."/>
            <person name="Magnuson J."/>
            <person name="Mondo S."/>
            <person name="Nolan M."/>
            <person name="Ohm R."/>
            <person name="Pangilinan J."/>
            <person name="Park H.-J."/>
            <person name="Ramirez L."/>
            <person name="Alfaro M."/>
            <person name="Sun H."/>
            <person name="Tritt A."/>
            <person name="Yoshinaga Y."/>
            <person name="Zwiers L.-H."/>
            <person name="Turgeon B."/>
            <person name="Goodwin S."/>
            <person name="Spatafora J."/>
            <person name="Crous P."/>
            <person name="Grigoriev I."/>
        </authorList>
    </citation>
    <scope>NUCLEOTIDE SEQUENCE</scope>
    <source>
        <strain evidence="3">CBS 473.64</strain>
    </source>
</reference>
<organism evidence="3 4">
    <name type="scientific">Massarina eburnea CBS 473.64</name>
    <dbReference type="NCBI Taxonomy" id="1395130"/>
    <lineage>
        <taxon>Eukaryota</taxon>
        <taxon>Fungi</taxon>
        <taxon>Dikarya</taxon>
        <taxon>Ascomycota</taxon>
        <taxon>Pezizomycotina</taxon>
        <taxon>Dothideomycetes</taxon>
        <taxon>Pleosporomycetidae</taxon>
        <taxon>Pleosporales</taxon>
        <taxon>Massarineae</taxon>
        <taxon>Massarinaceae</taxon>
        <taxon>Massarina</taxon>
    </lineage>
</organism>
<keyword evidence="2" id="KW-0732">Signal</keyword>
<dbReference type="AlphaFoldDB" id="A0A6A6RZR2"/>
<feature type="compositionally biased region" description="Low complexity" evidence="1">
    <location>
        <begin position="173"/>
        <end position="186"/>
    </location>
</feature>
<proteinExistence type="predicted"/>
<evidence type="ECO:0008006" key="5">
    <source>
        <dbReference type="Google" id="ProtNLM"/>
    </source>
</evidence>
<accession>A0A6A6RZR2</accession>
<feature type="compositionally biased region" description="Polar residues" evidence="1">
    <location>
        <begin position="189"/>
        <end position="216"/>
    </location>
</feature>
<sequence>MLIFFFVWLLAALSSTVIAGPVPALRPRMPFYPYQPYANSSSKTFTPLGPALPKTSTSIPSRQVSRPSSTLLNTFSSSINTSSADPLAEANTAVIVQPIDKTVLTSTQAAITFFDPKGKPLITQAETTILQTSYLTKPKTTSSTKLPSSSSTASPSQASTTQKSVSSSPTKLIPSSTASATPISPSRVIGNTTTAGPSYTSPQFTYSPKENETKSASTIATPTAKTQNLNSTTTTTLLSTSKIQPSSNIVQ</sequence>
<protein>
    <recommendedName>
        <fullName evidence="5">REJ domain-containing protein</fullName>
    </recommendedName>
</protein>
<dbReference type="EMBL" id="MU006785">
    <property type="protein sequence ID" value="KAF2639913.1"/>
    <property type="molecule type" value="Genomic_DNA"/>
</dbReference>
<feature type="non-terminal residue" evidence="3">
    <location>
        <position position="251"/>
    </location>
</feature>
<feature type="chain" id="PRO_5025637124" description="REJ domain-containing protein" evidence="2">
    <location>
        <begin position="20"/>
        <end position="251"/>
    </location>
</feature>
<evidence type="ECO:0000313" key="4">
    <source>
        <dbReference type="Proteomes" id="UP000799753"/>
    </source>
</evidence>